<comment type="caution">
    <text evidence="3">The sequence shown here is derived from an EMBL/GenBank/DDBJ whole genome shotgun (WGS) entry which is preliminary data.</text>
</comment>
<reference evidence="4" key="1">
    <citation type="submission" date="2018-09" db="EMBL/GenBank/DDBJ databases">
        <authorList>
            <person name="Livingstone P.G."/>
            <person name="Whitworth D.E."/>
        </authorList>
    </citation>
    <scope>NUCLEOTIDE SEQUENCE [LARGE SCALE GENOMIC DNA]</scope>
    <source>
        <strain evidence="4">CA054A</strain>
    </source>
</reference>
<protein>
    <submittedName>
        <fullName evidence="3">Transposase</fullName>
    </submittedName>
</protein>
<name>A0A3A8HJ33_9BACT</name>
<dbReference type="RefSeq" id="WP_120545712.1">
    <property type="nucleotide sequence ID" value="NZ_RAVZ01000543.1"/>
</dbReference>
<organism evidence="3 4">
    <name type="scientific">Corallococcus terminator</name>
    <dbReference type="NCBI Taxonomy" id="2316733"/>
    <lineage>
        <taxon>Bacteria</taxon>
        <taxon>Pseudomonadati</taxon>
        <taxon>Myxococcota</taxon>
        <taxon>Myxococcia</taxon>
        <taxon>Myxococcales</taxon>
        <taxon>Cystobacterineae</taxon>
        <taxon>Myxococcaceae</taxon>
        <taxon>Corallococcus</taxon>
    </lineage>
</organism>
<dbReference type="PANTHER" id="PTHR30007">
    <property type="entry name" value="PHP DOMAIN PROTEIN"/>
    <property type="match status" value="1"/>
</dbReference>
<evidence type="ECO:0000313" key="4">
    <source>
        <dbReference type="Proteomes" id="UP000268094"/>
    </source>
</evidence>
<evidence type="ECO:0000259" key="2">
    <source>
        <dbReference type="Pfam" id="PF13340"/>
    </source>
</evidence>
<evidence type="ECO:0000313" key="3">
    <source>
        <dbReference type="EMBL" id="RKG70466.1"/>
    </source>
</evidence>
<keyword evidence="4" id="KW-1185">Reference proteome</keyword>
<proteinExistence type="predicted"/>
<feature type="region of interest" description="Disordered" evidence="1">
    <location>
        <begin position="57"/>
        <end position="89"/>
    </location>
</feature>
<accession>A0A3A8HJ33</accession>
<feature type="domain" description="Insertion element IS402-like" evidence="2">
    <location>
        <begin position="3"/>
        <end position="51"/>
    </location>
</feature>
<dbReference type="AlphaFoldDB" id="A0A3A8HJ33"/>
<dbReference type="Proteomes" id="UP000268094">
    <property type="component" value="Unassembled WGS sequence"/>
</dbReference>
<gene>
    <name evidence="3" type="ORF">D7V88_39740</name>
</gene>
<evidence type="ECO:0000256" key="1">
    <source>
        <dbReference type="SAM" id="MobiDB-lite"/>
    </source>
</evidence>
<dbReference type="PANTHER" id="PTHR30007:SF0">
    <property type="entry name" value="TRANSPOSASE"/>
    <property type="match status" value="1"/>
</dbReference>
<sequence>MYPRREARNTIRYVTRTCVPWRDLPHNLPDWQSVYRYFRLWKKDGTWERVHDALRGKASKAVGREQAPTAGIMDSRGYDAGKQVKGRKRHPLVDGPGLVLVAWVTATDVQNQDASAGAVLPRSSEKFPR</sequence>
<dbReference type="EMBL" id="RAVZ01000543">
    <property type="protein sequence ID" value="RKG70466.1"/>
    <property type="molecule type" value="Genomic_DNA"/>
</dbReference>
<dbReference type="Pfam" id="PF13340">
    <property type="entry name" value="DUF4096"/>
    <property type="match status" value="1"/>
</dbReference>
<dbReference type="InterPro" id="IPR025161">
    <property type="entry name" value="IS402-like_dom"/>
</dbReference>